<gene>
    <name evidence="2" type="ORF">NCTC13560_02644</name>
    <name evidence="1" type="ORF">SAMN05421682_103193</name>
</gene>
<name>A0A381FEQ8_9FLAO</name>
<dbReference type="Proteomes" id="UP000255231">
    <property type="component" value="Unassembled WGS sequence"/>
</dbReference>
<evidence type="ECO:0000313" key="1">
    <source>
        <dbReference type="EMBL" id="SIQ21516.1"/>
    </source>
</evidence>
<dbReference type="Proteomes" id="UP000185725">
    <property type="component" value="Unassembled WGS sequence"/>
</dbReference>
<accession>A0A381FEQ8</accession>
<evidence type="ECO:0000313" key="2">
    <source>
        <dbReference type="EMBL" id="SUX44642.1"/>
    </source>
</evidence>
<protein>
    <recommendedName>
        <fullName evidence="5">Bacteriocin</fullName>
    </recommendedName>
</protein>
<dbReference type="InterPro" id="IPR058074">
    <property type="entry name" value="Bacteriocin-like"/>
</dbReference>
<reference evidence="1 3" key="1">
    <citation type="submission" date="2017-01" db="EMBL/GenBank/DDBJ databases">
        <authorList>
            <person name="Varghese N."/>
            <person name="Submissions S."/>
        </authorList>
    </citation>
    <scope>NUCLEOTIDE SEQUENCE [LARGE SCALE GENOMIC DNA]</scope>
    <source>
        <strain evidence="1 3">ATCC 27950</strain>
    </source>
</reference>
<evidence type="ECO:0000313" key="4">
    <source>
        <dbReference type="Proteomes" id="UP000255231"/>
    </source>
</evidence>
<dbReference type="NCBIfam" id="NF047798">
    <property type="entry name" value="leader_Chryseo"/>
    <property type="match status" value="1"/>
</dbReference>
<sequence length="62" mass="6871">MKNLKKLSRENLKNLKGGGGPYKPCDDISDVSTCYPSYDHCRLYSGSSCTPRGFCGQTLYCI</sequence>
<evidence type="ECO:0008006" key="5">
    <source>
        <dbReference type="Google" id="ProtNLM"/>
    </source>
</evidence>
<dbReference type="RefSeq" id="WP_407919820.1">
    <property type="nucleotide sequence ID" value="NZ_CP033929.1"/>
</dbReference>
<evidence type="ECO:0000313" key="3">
    <source>
        <dbReference type="Proteomes" id="UP000185725"/>
    </source>
</evidence>
<reference evidence="2 4" key="2">
    <citation type="submission" date="2018-06" db="EMBL/GenBank/DDBJ databases">
        <authorList>
            <consortium name="Pathogen Informatics"/>
            <person name="Doyle S."/>
        </authorList>
    </citation>
    <scope>NUCLEOTIDE SEQUENCE [LARGE SCALE GENOMIC DNA]</scope>
    <source>
        <strain evidence="2 4">NCTC13560</strain>
    </source>
</reference>
<organism evidence="2 4">
    <name type="scientific">Chryseobacterium indoltheticum</name>
    <dbReference type="NCBI Taxonomy" id="254"/>
    <lineage>
        <taxon>Bacteria</taxon>
        <taxon>Pseudomonadati</taxon>
        <taxon>Bacteroidota</taxon>
        <taxon>Flavobacteriia</taxon>
        <taxon>Flavobacteriales</taxon>
        <taxon>Weeksellaceae</taxon>
        <taxon>Chryseobacterium group</taxon>
        <taxon>Chryseobacterium</taxon>
    </lineage>
</organism>
<dbReference type="GeneID" id="303676017"/>
<dbReference type="EMBL" id="UFVS01000001">
    <property type="protein sequence ID" value="SUX44642.1"/>
    <property type="molecule type" value="Genomic_DNA"/>
</dbReference>
<dbReference type="AlphaFoldDB" id="A0A381FEQ8"/>
<keyword evidence="3" id="KW-1185">Reference proteome</keyword>
<proteinExistence type="predicted"/>
<dbReference type="EMBL" id="FTMF01000003">
    <property type="protein sequence ID" value="SIQ21516.1"/>
    <property type="molecule type" value="Genomic_DNA"/>
</dbReference>